<dbReference type="RefSeq" id="WP_345328697.1">
    <property type="nucleotide sequence ID" value="NZ_BAAAVH010000056.1"/>
</dbReference>
<proteinExistence type="predicted"/>
<comment type="caution">
    <text evidence="1">The sequence shown here is derived from an EMBL/GenBank/DDBJ whole genome shotgun (WGS) entry which is preliminary data.</text>
</comment>
<dbReference type="InterPro" id="IPR011990">
    <property type="entry name" value="TPR-like_helical_dom_sf"/>
</dbReference>
<dbReference type="SUPFAM" id="SSF48452">
    <property type="entry name" value="TPR-like"/>
    <property type="match status" value="1"/>
</dbReference>
<keyword evidence="2" id="KW-1185">Reference proteome</keyword>
<dbReference type="Proteomes" id="UP001596067">
    <property type="component" value="Unassembled WGS sequence"/>
</dbReference>
<accession>A0ABW1EZV3</accession>
<dbReference type="EMBL" id="JBHSOD010000026">
    <property type="protein sequence ID" value="MFC5887381.1"/>
    <property type="molecule type" value="Genomic_DNA"/>
</dbReference>
<dbReference type="Gene3D" id="1.25.40.10">
    <property type="entry name" value="Tetratricopeptide repeat domain"/>
    <property type="match status" value="1"/>
</dbReference>
<name>A0ABW1EZV3_9ACTN</name>
<evidence type="ECO:0000313" key="1">
    <source>
        <dbReference type="EMBL" id="MFC5887381.1"/>
    </source>
</evidence>
<sequence>MLQHLITQDEDLRMVPIDRDALVAEVARLREELAGEAGRADPARTRMLTRWIGIGLLSLGAPGDAQAFFRWSLALAASAHNTKAVVATGLNLGDAHRYAGDLPAADALYRGALATARSQCQEILDYALQHFGKHLMESGALADARTHLQEALRLRIAKGDIELLASTQAALDRVASLIAVNEAEAGATARSEWSRGGQ</sequence>
<gene>
    <name evidence="1" type="ORF">ACFP0N_20635</name>
</gene>
<protein>
    <recommendedName>
        <fullName evidence="3">Tetratricopeptide repeat protein</fullName>
    </recommendedName>
</protein>
<organism evidence="1 2">
    <name type="scientific">Kitasatospora aburaviensis</name>
    <dbReference type="NCBI Taxonomy" id="67265"/>
    <lineage>
        <taxon>Bacteria</taxon>
        <taxon>Bacillati</taxon>
        <taxon>Actinomycetota</taxon>
        <taxon>Actinomycetes</taxon>
        <taxon>Kitasatosporales</taxon>
        <taxon>Streptomycetaceae</taxon>
        <taxon>Kitasatospora</taxon>
    </lineage>
</organism>
<evidence type="ECO:0000313" key="2">
    <source>
        <dbReference type="Proteomes" id="UP001596067"/>
    </source>
</evidence>
<reference evidence="2" key="1">
    <citation type="journal article" date="2019" name="Int. J. Syst. Evol. Microbiol.">
        <title>The Global Catalogue of Microorganisms (GCM) 10K type strain sequencing project: providing services to taxonomists for standard genome sequencing and annotation.</title>
        <authorList>
            <consortium name="The Broad Institute Genomics Platform"/>
            <consortium name="The Broad Institute Genome Sequencing Center for Infectious Disease"/>
            <person name="Wu L."/>
            <person name="Ma J."/>
        </authorList>
    </citation>
    <scope>NUCLEOTIDE SEQUENCE [LARGE SCALE GENOMIC DNA]</scope>
    <source>
        <strain evidence="2">CGMCC 4.1469</strain>
    </source>
</reference>
<evidence type="ECO:0008006" key="3">
    <source>
        <dbReference type="Google" id="ProtNLM"/>
    </source>
</evidence>